<evidence type="ECO:0000313" key="3">
    <source>
        <dbReference type="Proteomes" id="UP000494040"/>
    </source>
</evidence>
<dbReference type="KEGG" id="clec:106671069"/>
<dbReference type="Proteomes" id="UP000494040">
    <property type="component" value="Unassembled WGS sequence"/>
</dbReference>
<dbReference type="EnsemblMetazoa" id="XM_024224597.1">
    <property type="protein sequence ID" value="XP_024080365.1"/>
    <property type="gene ID" value="LOC106671069"/>
</dbReference>
<dbReference type="RefSeq" id="XP_014257355.1">
    <property type="nucleotide sequence ID" value="XM_014401869.2"/>
</dbReference>
<name>A0A8I6S3G6_CIMLE</name>
<dbReference type="RefSeq" id="XP_024080365.1">
    <property type="nucleotide sequence ID" value="XM_024224597.1"/>
</dbReference>
<accession>A0A8I6S3G6</accession>
<keyword evidence="3" id="KW-1185">Reference proteome</keyword>
<keyword evidence="1" id="KW-0175">Coiled coil</keyword>
<organism evidence="2 3">
    <name type="scientific">Cimex lectularius</name>
    <name type="common">Bed bug</name>
    <name type="synonym">Acanthia lectularia</name>
    <dbReference type="NCBI Taxonomy" id="79782"/>
    <lineage>
        <taxon>Eukaryota</taxon>
        <taxon>Metazoa</taxon>
        <taxon>Ecdysozoa</taxon>
        <taxon>Arthropoda</taxon>
        <taxon>Hexapoda</taxon>
        <taxon>Insecta</taxon>
        <taxon>Pterygota</taxon>
        <taxon>Neoptera</taxon>
        <taxon>Paraneoptera</taxon>
        <taxon>Hemiptera</taxon>
        <taxon>Heteroptera</taxon>
        <taxon>Panheteroptera</taxon>
        <taxon>Cimicomorpha</taxon>
        <taxon>Cimicidae</taxon>
        <taxon>Cimex</taxon>
    </lineage>
</organism>
<evidence type="ECO:0000313" key="2">
    <source>
        <dbReference type="EnsemblMetazoa" id="XP_014257355.1"/>
    </source>
</evidence>
<dbReference type="EnsemblMetazoa" id="XM_014401869.2">
    <property type="protein sequence ID" value="XP_014257355.1"/>
    <property type="gene ID" value="LOC106671069"/>
</dbReference>
<sequence>MENMPISSTEPDELSTSLMEFVSNFNSVNDSYEKFYEDLLKKDAQLEDKIKKLGLEGLKNYPKLKECSEFLQEWRVGEVNKTSILTACTAYYRKNAEDYMKYSALKHEENRLDNKINQVKALENSVDRSNTMFKVTLKKQLEEATKNYYPRESIITMPEPNSLEPLPHESLIELMDELKKKKEKLALIQKQKMKYMDLPPDLKAAKEKLREAKLTLESKTASFDELVNKYYSK</sequence>
<proteinExistence type="predicted"/>
<feature type="coiled-coil region" evidence="1">
    <location>
        <begin position="168"/>
        <end position="222"/>
    </location>
</feature>
<reference evidence="2" key="1">
    <citation type="submission" date="2022-01" db="UniProtKB">
        <authorList>
            <consortium name="EnsemblMetazoa"/>
        </authorList>
    </citation>
    <scope>IDENTIFICATION</scope>
</reference>
<dbReference type="AlphaFoldDB" id="A0A8I6S3G6"/>
<protein>
    <submittedName>
        <fullName evidence="2">Uncharacterized protein</fullName>
    </submittedName>
</protein>
<evidence type="ECO:0000256" key="1">
    <source>
        <dbReference type="SAM" id="Coils"/>
    </source>
</evidence>
<dbReference type="GeneID" id="106671069"/>